<dbReference type="Pfam" id="PF12636">
    <property type="entry name" value="DUF3781"/>
    <property type="match status" value="1"/>
</dbReference>
<proteinExistence type="predicted"/>
<dbReference type="InterPro" id="IPR024229">
    <property type="entry name" value="DUF3781"/>
</dbReference>
<name>A0A0W7TS33_9FIRM</name>
<evidence type="ECO:0000313" key="2">
    <source>
        <dbReference type="Proteomes" id="UP000053433"/>
    </source>
</evidence>
<protein>
    <submittedName>
        <fullName evidence="1">Conjugal transfer protein</fullName>
    </submittedName>
</protein>
<gene>
    <name evidence="1" type="ORF">ASJ35_07825</name>
</gene>
<sequence>MQNNELLNHLDKLHTTELGVERIKRNLALDTDHVVDWCRNRISSVEASISRKGKNWYITVDGCIITVNAYSYTIITAHKVQEQQR</sequence>
<evidence type="ECO:0000313" key="1">
    <source>
        <dbReference type="EMBL" id="KUE76635.1"/>
    </source>
</evidence>
<reference evidence="1 2" key="1">
    <citation type="submission" date="2015-10" db="EMBL/GenBank/DDBJ databases">
        <title>A novel member of the family Ruminococcaceae isolated from human faeces.</title>
        <authorList>
            <person name="Shkoporov A.N."/>
            <person name="Chaplin A.V."/>
            <person name="Motuzova O.V."/>
            <person name="Kafarskaia L.I."/>
            <person name="Efimov B.A."/>
        </authorList>
    </citation>
    <scope>NUCLEOTIDE SEQUENCE [LARGE SCALE GENOMIC DNA]</scope>
    <source>
        <strain evidence="1 2">668</strain>
    </source>
</reference>
<accession>A0A0W7TS33</accession>
<comment type="caution">
    <text evidence="1">The sequence shown here is derived from an EMBL/GenBank/DDBJ whole genome shotgun (WGS) entry which is preliminary data.</text>
</comment>
<dbReference type="RefSeq" id="WP_023043171.1">
    <property type="nucleotide sequence ID" value="NZ_LMUA01000008.1"/>
</dbReference>
<dbReference type="EMBL" id="LMUA01000008">
    <property type="protein sequence ID" value="KUE76635.1"/>
    <property type="molecule type" value="Genomic_DNA"/>
</dbReference>
<organism evidence="1 2">
    <name type="scientific">Ruthenibacterium lactatiformans</name>
    <dbReference type="NCBI Taxonomy" id="1550024"/>
    <lineage>
        <taxon>Bacteria</taxon>
        <taxon>Bacillati</taxon>
        <taxon>Bacillota</taxon>
        <taxon>Clostridia</taxon>
        <taxon>Eubacteriales</taxon>
        <taxon>Oscillospiraceae</taxon>
        <taxon>Ruthenibacterium</taxon>
    </lineage>
</organism>
<dbReference type="Proteomes" id="UP000053433">
    <property type="component" value="Unassembled WGS sequence"/>
</dbReference>
<dbReference type="AlphaFoldDB" id="A0A0W7TS33"/>